<dbReference type="FunFam" id="2.30.42.10:FF:000001">
    <property type="entry name" value="Disks large homolog 1 isoform 2"/>
    <property type="match status" value="1"/>
</dbReference>
<protein>
    <submittedName>
        <fullName evidence="7">Disks large homolog 2</fullName>
    </submittedName>
</protein>
<dbReference type="GO" id="GO:0098609">
    <property type="term" value="P:cell-cell adhesion"/>
    <property type="evidence" value="ECO:0007669"/>
    <property type="project" value="TreeGrafter"/>
</dbReference>
<dbReference type="GO" id="GO:0043113">
    <property type="term" value="P:receptor clustering"/>
    <property type="evidence" value="ECO:0007669"/>
    <property type="project" value="TreeGrafter"/>
</dbReference>
<dbReference type="CDD" id="cd06795">
    <property type="entry name" value="PDZ3_Dlg1-2-4-like"/>
    <property type="match status" value="1"/>
</dbReference>
<evidence type="ECO:0000256" key="2">
    <source>
        <dbReference type="ARBA" id="ARBA00022443"/>
    </source>
</evidence>
<dbReference type="InterPro" id="IPR001478">
    <property type="entry name" value="PDZ"/>
</dbReference>
<dbReference type="GO" id="GO:0097120">
    <property type="term" value="P:receptor localization to synapse"/>
    <property type="evidence" value="ECO:0007669"/>
    <property type="project" value="TreeGrafter"/>
</dbReference>
<accession>A0A8X6LYV2</accession>
<evidence type="ECO:0000259" key="6">
    <source>
        <dbReference type="PROSITE" id="PS50106"/>
    </source>
</evidence>
<dbReference type="GO" id="GO:0007268">
    <property type="term" value="P:chemical synaptic transmission"/>
    <property type="evidence" value="ECO:0007669"/>
    <property type="project" value="TreeGrafter"/>
</dbReference>
<dbReference type="Proteomes" id="UP000887116">
    <property type="component" value="Unassembled WGS sequence"/>
</dbReference>
<dbReference type="PANTHER" id="PTHR23119:SF51">
    <property type="entry name" value="DISKS LARGE 1 TUMOR SUPPRESSOR PROTEIN"/>
    <property type="match status" value="1"/>
</dbReference>
<dbReference type="GO" id="GO:0016323">
    <property type="term" value="C:basolateral plasma membrane"/>
    <property type="evidence" value="ECO:0007669"/>
    <property type="project" value="TreeGrafter"/>
</dbReference>
<organism evidence="7 8">
    <name type="scientific">Trichonephila clavata</name>
    <name type="common">Joro spider</name>
    <name type="synonym">Nephila clavata</name>
    <dbReference type="NCBI Taxonomy" id="2740835"/>
    <lineage>
        <taxon>Eukaryota</taxon>
        <taxon>Metazoa</taxon>
        <taxon>Ecdysozoa</taxon>
        <taxon>Arthropoda</taxon>
        <taxon>Chelicerata</taxon>
        <taxon>Arachnida</taxon>
        <taxon>Araneae</taxon>
        <taxon>Araneomorphae</taxon>
        <taxon>Entelegynae</taxon>
        <taxon>Araneoidea</taxon>
        <taxon>Nephilidae</taxon>
        <taxon>Trichonephila</taxon>
    </lineage>
</organism>
<keyword evidence="3" id="KW-0677">Repeat</keyword>
<evidence type="ECO:0000256" key="4">
    <source>
        <dbReference type="ARBA" id="ARBA00023136"/>
    </source>
</evidence>
<dbReference type="PROSITE" id="PS50106">
    <property type="entry name" value="PDZ"/>
    <property type="match status" value="1"/>
</dbReference>
<keyword evidence="8" id="KW-1185">Reference proteome</keyword>
<comment type="caution">
    <text evidence="7">The sequence shown here is derived from an EMBL/GenBank/DDBJ whole genome shotgun (WGS) entry which is preliminary data.</text>
</comment>
<dbReference type="GO" id="GO:0099072">
    <property type="term" value="P:regulation of postsynaptic membrane neurotransmitter receptor levels"/>
    <property type="evidence" value="ECO:0007669"/>
    <property type="project" value="TreeGrafter"/>
</dbReference>
<dbReference type="GO" id="GO:0045197">
    <property type="term" value="P:establishment or maintenance of epithelial cell apical/basal polarity"/>
    <property type="evidence" value="ECO:0007669"/>
    <property type="project" value="TreeGrafter"/>
</dbReference>
<dbReference type="AlphaFoldDB" id="A0A8X6LYV2"/>
<dbReference type="OrthoDB" id="10056216at2759"/>
<dbReference type="SUPFAM" id="SSF50156">
    <property type="entry name" value="PDZ domain-like"/>
    <property type="match status" value="1"/>
</dbReference>
<reference evidence="7" key="1">
    <citation type="submission" date="2020-07" db="EMBL/GenBank/DDBJ databases">
        <title>Multicomponent nature underlies the extraordinary mechanical properties of spider dragline silk.</title>
        <authorList>
            <person name="Kono N."/>
            <person name="Nakamura H."/>
            <person name="Mori M."/>
            <person name="Yoshida Y."/>
            <person name="Ohtoshi R."/>
            <person name="Malay A.D."/>
            <person name="Moran D.A.P."/>
            <person name="Tomita M."/>
            <person name="Numata K."/>
            <person name="Arakawa K."/>
        </authorList>
    </citation>
    <scope>NUCLEOTIDE SEQUENCE</scope>
</reference>
<name>A0A8X6LYV2_TRICU</name>
<dbReference type="InterPro" id="IPR036034">
    <property type="entry name" value="PDZ_sf"/>
</dbReference>
<feature type="region of interest" description="Disordered" evidence="5">
    <location>
        <begin position="165"/>
        <end position="191"/>
    </location>
</feature>
<proteinExistence type="predicted"/>
<evidence type="ECO:0000313" key="8">
    <source>
        <dbReference type="Proteomes" id="UP000887116"/>
    </source>
</evidence>
<keyword evidence="2" id="KW-0728">SH3 domain</keyword>
<dbReference type="Pfam" id="PF00595">
    <property type="entry name" value="PDZ"/>
    <property type="match status" value="1"/>
</dbReference>
<gene>
    <name evidence="7" type="primary">dlg2</name>
    <name evidence="7" type="ORF">TNCT_191621</name>
</gene>
<dbReference type="SMART" id="SM00228">
    <property type="entry name" value="PDZ"/>
    <property type="match status" value="1"/>
</dbReference>
<sequence>MFVVAKEPRKVVLSKGATGLGFNIVGGEDGEGIFISFILAGGPADLSGDVRRGDQIISVNNVDLRHATHEQAAAALKGAGHTVNMIVQYRPEVLIDNGVKKPSKEHVTFSCLVKVSDFRNLFPSHRFKYRLPIFKDSTLSLSSLSRASIVLKEERCFFTTASPLKGSRGGANREKLRHQPDHGGFPRTLRS</sequence>
<comment type="subcellular location">
    <subcellularLocation>
        <location evidence="1">Membrane</location>
    </subcellularLocation>
</comment>
<feature type="compositionally biased region" description="Basic and acidic residues" evidence="5">
    <location>
        <begin position="171"/>
        <end position="181"/>
    </location>
</feature>
<dbReference type="GO" id="GO:0043005">
    <property type="term" value="C:neuron projection"/>
    <property type="evidence" value="ECO:0007669"/>
    <property type="project" value="TreeGrafter"/>
</dbReference>
<dbReference type="GO" id="GO:0031594">
    <property type="term" value="C:neuromuscular junction"/>
    <property type="evidence" value="ECO:0007669"/>
    <property type="project" value="TreeGrafter"/>
</dbReference>
<dbReference type="GO" id="GO:0098839">
    <property type="term" value="C:postsynaptic density membrane"/>
    <property type="evidence" value="ECO:0007669"/>
    <property type="project" value="TreeGrafter"/>
</dbReference>
<dbReference type="EMBL" id="BMAO01008993">
    <property type="protein sequence ID" value="GFR27911.1"/>
    <property type="molecule type" value="Genomic_DNA"/>
</dbReference>
<feature type="domain" description="PDZ" evidence="6">
    <location>
        <begin position="10"/>
        <end position="91"/>
    </location>
</feature>
<evidence type="ECO:0000313" key="7">
    <source>
        <dbReference type="EMBL" id="GFR27911.1"/>
    </source>
</evidence>
<evidence type="ECO:0000256" key="1">
    <source>
        <dbReference type="ARBA" id="ARBA00004370"/>
    </source>
</evidence>
<dbReference type="Gene3D" id="2.30.42.10">
    <property type="match status" value="1"/>
</dbReference>
<keyword evidence="4" id="KW-0472">Membrane</keyword>
<dbReference type="PANTHER" id="PTHR23119">
    <property type="entry name" value="DISCS LARGE"/>
    <property type="match status" value="1"/>
</dbReference>
<dbReference type="InterPro" id="IPR050614">
    <property type="entry name" value="Synaptic_Scaffolding_LAP-MAGUK"/>
</dbReference>
<dbReference type="GO" id="GO:0019901">
    <property type="term" value="F:protein kinase binding"/>
    <property type="evidence" value="ECO:0007669"/>
    <property type="project" value="TreeGrafter"/>
</dbReference>
<evidence type="ECO:0000256" key="3">
    <source>
        <dbReference type="ARBA" id="ARBA00022737"/>
    </source>
</evidence>
<evidence type="ECO:0000256" key="5">
    <source>
        <dbReference type="SAM" id="MobiDB-lite"/>
    </source>
</evidence>